<name>A0A4D6Y7J3_9GAMM</name>
<comment type="caution">
    <text evidence="6">Lacks conserved residue(s) required for the propagation of feature annotation.</text>
</comment>
<evidence type="ECO:0000256" key="3">
    <source>
        <dbReference type="ARBA" id="ARBA00016219"/>
    </source>
</evidence>
<dbReference type="InterPro" id="IPR023028">
    <property type="entry name" value="Mannitol_1_phos_5_DH"/>
</dbReference>
<dbReference type="InterPro" id="IPR013131">
    <property type="entry name" value="Mannitol_DH_N"/>
</dbReference>
<dbReference type="EC" id="1.1.1.17" evidence="2 6"/>
<dbReference type="NCBIfam" id="NF002652">
    <property type="entry name" value="PRK02318.2-5"/>
    <property type="match status" value="1"/>
</dbReference>
<dbReference type="Proteomes" id="UP000298773">
    <property type="component" value="Chromosome"/>
</dbReference>
<evidence type="ECO:0000256" key="1">
    <source>
        <dbReference type="ARBA" id="ARBA00006541"/>
    </source>
</evidence>
<evidence type="ECO:0000256" key="5">
    <source>
        <dbReference type="ARBA" id="ARBA00023027"/>
    </source>
</evidence>
<feature type="domain" description="Mannitol dehydrogenase N-terminal" evidence="7">
    <location>
        <begin position="1"/>
        <end position="198"/>
    </location>
</feature>
<dbReference type="GO" id="GO:0005829">
    <property type="term" value="C:cytosol"/>
    <property type="evidence" value="ECO:0007669"/>
    <property type="project" value="TreeGrafter"/>
</dbReference>
<dbReference type="SUPFAM" id="SSF48179">
    <property type="entry name" value="6-phosphogluconate dehydrogenase C-terminal domain-like"/>
    <property type="match status" value="1"/>
</dbReference>
<dbReference type="GO" id="GO:0008926">
    <property type="term" value="F:mannitol-1-phosphate 5-dehydrogenase activity"/>
    <property type="evidence" value="ECO:0007669"/>
    <property type="project" value="UniProtKB-UniRule"/>
</dbReference>
<reference evidence="9 10" key="2">
    <citation type="submission" date="2019-05" db="EMBL/GenBank/DDBJ databases">
        <title>Genome evolution of the obligate endosymbiont Buchnera aphidicola.</title>
        <authorList>
            <person name="Moran N.A."/>
        </authorList>
    </citation>
    <scope>NUCLEOTIDE SEQUENCE [LARGE SCALE GENOMIC DNA]</scope>
    <source>
        <strain evidence="9 10">Hta</strain>
    </source>
</reference>
<dbReference type="SUPFAM" id="SSF51735">
    <property type="entry name" value="NAD(P)-binding Rossmann-fold domains"/>
    <property type="match status" value="1"/>
</dbReference>
<evidence type="ECO:0000256" key="2">
    <source>
        <dbReference type="ARBA" id="ARBA00012939"/>
    </source>
</evidence>
<evidence type="ECO:0000259" key="8">
    <source>
        <dbReference type="Pfam" id="PF08125"/>
    </source>
</evidence>
<dbReference type="PANTHER" id="PTHR30524:SF0">
    <property type="entry name" value="ALTRONATE OXIDOREDUCTASE-RELATED"/>
    <property type="match status" value="1"/>
</dbReference>
<comment type="similarity">
    <text evidence="1 6">Belongs to the mannitol dehydrogenase family.</text>
</comment>
<evidence type="ECO:0000313" key="10">
    <source>
        <dbReference type="Proteomes" id="UP000298773"/>
    </source>
</evidence>
<reference evidence="9 10" key="1">
    <citation type="submission" date="2018-12" db="EMBL/GenBank/DDBJ databases">
        <authorList>
            <person name="Chong R.A."/>
        </authorList>
    </citation>
    <scope>NUCLEOTIDE SEQUENCE [LARGE SCALE GENOMIC DNA]</scope>
    <source>
        <strain evidence="9 10">Hta</strain>
    </source>
</reference>
<dbReference type="InterPro" id="IPR036291">
    <property type="entry name" value="NAD(P)-bd_dom_sf"/>
</dbReference>
<dbReference type="Pfam" id="PF01232">
    <property type="entry name" value="Mannitol_dh"/>
    <property type="match status" value="1"/>
</dbReference>
<keyword evidence="5 6" id="KW-0520">NAD</keyword>
<dbReference type="PRINTS" id="PR00084">
    <property type="entry name" value="MTLDHDRGNASE"/>
</dbReference>
<dbReference type="Gene3D" id="3.40.50.720">
    <property type="entry name" value="NAD(P)-binding Rossmann-like Domain"/>
    <property type="match status" value="1"/>
</dbReference>
<dbReference type="InterPro" id="IPR008927">
    <property type="entry name" value="6-PGluconate_DH-like_C_sf"/>
</dbReference>
<gene>
    <name evidence="6" type="primary">mtlD</name>
    <name evidence="9" type="ORF">D9V69_02850</name>
</gene>
<dbReference type="Pfam" id="PF08125">
    <property type="entry name" value="Mannitol_dh_C"/>
    <property type="match status" value="1"/>
</dbReference>
<keyword evidence="4 6" id="KW-0560">Oxidoreductase</keyword>
<feature type="domain" description="Mannitol dehydrogenase C-terminal" evidence="8">
    <location>
        <begin position="205"/>
        <end position="367"/>
    </location>
</feature>
<dbReference type="EMBL" id="CP034873">
    <property type="protein sequence ID" value="QCI21840.1"/>
    <property type="molecule type" value="Genomic_DNA"/>
</dbReference>
<evidence type="ECO:0000313" key="9">
    <source>
        <dbReference type="EMBL" id="QCI21840.1"/>
    </source>
</evidence>
<dbReference type="NCBIfam" id="NF002650">
    <property type="entry name" value="PRK02318.2-2"/>
    <property type="match status" value="1"/>
</dbReference>
<proteinExistence type="inferred from homology"/>
<organism evidence="9 10">
    <name type="scientific">Buchnera aphidicola</name>
    <name type="common">Hyadaphis tataricae</name>
    <dbReference type="NCBI Taxonomy" id="1241859"/>
    <lineage>
        <taxon>Bacteria</taxon>
        <taxon>Pseudomonadati</taxon>
        <taxon>Pseudomonadota</taxon>
        <taxon>Gammaproteobacteria</taxon>
        <taxon>Enterobacterales</taxon>
        <taxon>Erwiniaceae</taxon>
        <taxon>Buchnera</taxon>
    </lineage>
</organism>
<dbReference type="Gene3D" id="1.10.1040.10">
    <property type="entry name" value="N-(1-d-carboxylethyl)-l-norvaline Dehydrogenase, domain 2"/>
    <property type="match status" value="1"/>
</dbReference>
<dbReference type="InterPro" id="IPR000669">
    <property type="entry name" value="Mannitol_DH"/>
</dbReference>
<dbReference type="NCBIfam" id="NF002646">
    <property type="entry name" value="PRK02318.1-2"/>
    <property type="match status" value="1"/>
</dbReference>
<dbReference type="OrthoDB" id="271711at2"/>
<dbReference type="InterPro" id="IPR013328">
    <property type="entry name" value="6PGD_dom2"/>
</dbReference>
<dbReference type="RefSeq" id="WP_158356808.1">
    <property type="nucleotide sequence ID" value="NZ_CP034873.1"/>
</dbReference>
<evidence type="ECO:0000256" key="4">
    <source>
        <dbReference type="ARBA" id="ARBA00023002"/>
    </source>
</evidence>
<dbReference type="PANTHER" id="PTHR30524">
    <property type="entry name" value="MANNITOL-1-PHOSPHATE 5-DEHYDROGENASE"/>
    <property type="match status" value="1"/>
</dbReference>
<dbReference type="InterPro" id="IPR013118">
    <property type="entry name" value="Mannitol_DH_C"/>
</dbReference>
<evidence type="ECO:0000256" key="6">
    <source>
        <dbReference type="HAMAP-Rule" id="MF_00196"/>
    </source>
</evidence>
<evidence type="ECO:0000259" key="7">
    <source>
        <dbReference type="Pfam" id="PF01232"/>
    </source>
</evidence>
<dbReference type="AlphaFoldDB" id="A0A4D6Y7J3"/>
<sequence>MQALHFGSGNIGLGFIGRTLSESGFKVIFSDINQDIVNYINRHQNYSVIVAGKNQKQAYNIINISAINANNSQINKVIAEVDLITTASGPAALELIALTIANGIIFKCQIKSVTFLNIIACENKIKASSYLKNTVLKKLPKQYHDYLKKYIGFVDCTIDTIIPKKIDFNQSPLNIIAENFQEWIANPTQFKGNIPKINSLRLSNNLDSFIERKLFTLNTGHVIAAYLGLIKKYKTIQQVMSDYKICNIVKLAMQESGAFLVKHFNFHQKEHDSYINQIFFRFNNPFLSDDLERIGRNPIQKLGTQERLIKPFLSCIKHQLPCKNLAIGIASAFYFFDKNDLESVKISYLIKQKGIETAISEICDLNDSNAKHLIVSEYQSILKTIF</sequence>
<dbReference type="GO" id="GO:0019592">
    <property type="term" value="P:mannitol catabolic process"/>
    <property type="evidence" value="ECO:0007669"/>
    <property type="project" value="TreeGrafter"/>
</dbReference>
<dbReference type="HAMAP" id="MF_00196">
    <property type="entry name" value="Mannitol_dehydrog"/>
    <property type="match status" value="1"/>
</dbReference>
<protein>
    <recommendedName>
        <fullName evidence="3 6">Mannitol-1-phosphate 5-dehydrogenase</fullName>
        <ecNumber evidence="2 6">1.1.1.17</ecNumber>
    </recommendedName>
</protein>
<accession>A0A4D6Y7J3</accession>
<comment type="catalytic activity">
    <reaction evidence="6">
        <text>D-mannitol 1-phosphate + NAD(+) = beta-D-fructose 6-phosphate + NADH + H(+)</text>
        <dbReference type="Rhea" id="RHEA:19661"/>
        <dbReference type="ChEBI" id="CHEBI:15378"/>
        <dbReference type="ChEBI" id="CHEBI:57540"/>
        <dbReference type="ChEBI" id="CHEBI:57634"/>
        <dbReference type="ChEBI" id="CHEBI:57945"/>
        <dbReference type="ChEBI" id="CHEBI:61381"/>
        <dbReference type="EC" id="1.1.1.17"/>
    </reaction>
</comment>